<protein>
    <submittedName>
        <fullName evidence="1">Uncharacterized protein</fullName>
    </submittedName>
</protein>
<dbReference type="OrthoDB" id="3700530at2"/>
<organism evidence="1 2">
    <name type="scientific">Haloechinothrix alba</name>
    <dbReference type="NCBI Taxonomy" id="664784"/>
    <lineage>
        <taxon>Bacteria</taxon>
        <taxon>Bacillati</taxon>
        <taxon>Actinomycetota</taxon>
        <taxon>Actinomycetes</taxon>
        <taxon>Pseudonocardiales</taxon>
        <taxon>Pseudonocardiaceae</taxon>
        <taxon>Haloechinothrix</taxon>
    </lineage>
</organism>
<evidence type="ECO:0000313" key="1">
    <source>
        <dbReference type="EMBL" id="SNR34783.1"/>
    </source>
</evidence>
<sequence length="95" mass="9859">MTNAASTSTLSARARAILEAVVAGRVELSGNSEPDMFVDGLACCDQSLAHDLVRTGLVRRASTTFAGGGHAAVLTYRGLAALSGVQGNQRQRKEV</sequence>
<evidence type="ECO:0000313" key="2">
    <source>
        <dbReference type="Proteomes" id="UP000198348"/>
    </source>
</evidence>
<dbReference type="EMBL" id="FZNW01000003">
    <property type="protein sequence ID" value="SNR34783.1"/>
    <property type="molecule type" value="Genomic_DNA"/>
</dbReference>
<name>A0A238VM15_9PSEU</name>
<dbReference type="Proteomes" id="UP000198348">
    <property type="component" value="Unassembled WGS sequence"/>
</dbReference>
<gene>
    <name evidence="1" type="ORF">SAMN06265360_10314</name>
</gene>
<dbReference type="AlphaFoldDB" id="A0A238VM15"/>
<reference evidence="1 2" key="1">
    <citation type="submission" date="2017-06" db="EMBL/GenBank/DDBJ databases">
        <authorList>
            <person name="Kim H.J."/>
            <person name="Triplett B.A."/>
        </authorList>
    </citation>
    <scope>NUCLEOTIDE SEQUENCE [LARGE SCALE GENOMIC DNA]</scope>
    <source>
        <strain evidence="1 2">DSM 45207</strain>
    </source>
</reference>
<keyword evidence="2" id="KW-1185">Reference proteome</keyword>
<accession>A0A238VM15</accession>
<dbReference type="RefSeq" id="WP_089299901.1">
    <property type="nucleotide sequence ID" value="NZ_FZNW01000003.1"/>
</dbReference>
<proteinExistence type="predicted"/>